<accession>A0A2Z6LST3</accession>
<dbReference type="InterPro" id="IPR005162">
    <property type="entry name" value="Retrotrans_gag_dom"/>
</dbReference>
<dbReference type="PROSITE" id="PS50994">
    <property type="entry name" value="INTEGRASE"/>
    <property type="match status" value="1"/>
</dbReference>
<dbReference type="GO" id="GO:0003676">
    <property type="term" value="F:nucleic acid binding"/>
    <property type="evidence" value="ECO:0007669"/>
    <property type="project" value="InterPro"/>
</dbReference>
<sequence length="2774" mass="315264">MELEGETKPWLMYYSGKAPNNLTFYSISDPTKSYSTRIPDDWIPDDWNKAWMTDPLKEEIGKAHQVRKIEGIFEVVHSKDTKDKAHNGLSLPRDVIEVIAKRINNVLDYLHFRASNKLLHLAAPPIQWRSSSSMSMSRFDDLSMCPLFAFSEKNEVFNFVHPNHGLEYESLIIIPRDINGPNQFLNLEICCSKDGWLLLVAFHQGYQVFFNPFTKEVLPVPLPFENTQISNIRCFGMSHSPTSNECVIVGFLKTENVTCGYVHHLQEGRCHFIEFEDKKFPLFNINLAFHNGLFYFLSVTGKLAFIEVKGEEISWKILEEPQPPCSSHFNNFLVECDGNLLTVFESDFAKGVQVFKLNEDTMTWMKPTAIHRRMPSTVSLLSYVVHSHRLTAPFAAAVGRPNKDLPLPDSQARGSSCVLLDIHPWSLSTPPRIVELLHQDNGWQQLLLLFRSYLGNPPYWAAQHSPLRGPLAQRWGQLYKLSLTGEQGIGAPAGTTPPSGGRLLPDATVRRTSGHHLLLINRLDQWRRLWEPEVLPIFSSSCKNERSKPTFPTTIIMASASNTNNDDVNNNNVDVAPPFTLNAGIPLRAEKGEAIAIAPGKSATNPQPNSPRVTENAALLDTLRETIRTVNEQNNPERSESPPARRAGTSQRRPVLERIQPQVQKRNRTPPREDNVARTNKRGKAAALFQQRPRSPPRRKELLLGGMAQGSRGDDYQNRRENSPRREETPTHSPGWSDDEVYKGPLSRQIMDLELPRALQKPPQLGKYDGLTDPDIHIQNIDAILNYQEVKGGIKCRIFPTTLVEGAMAWYRSLPQGSITSWKDLCKQFTSHFTASRKHPKTEANLEAVRQGTNETLRSYIERFNKEAVQVDVTDDMKKYLMRKNLRDGTKFKEIVAIEKPATWDEILHKAQAYMQFEEETMADAMRHPRAEDNRPPREQGNKNGDRRNGDRRGRDKSREPRGPPSQFTNYTSLLVPREIVLAECAASDFKNAGIRFPKSTPFKPGQDRSRYCAYHKSYGHLTEDCIQLKDAIEILIRNGKLKDYVKRKENPRQEKKREDTPEDEPRASGEKNVALAVWRPEDFYVPKHLNDTYEHPILNEWENFAETMKPPQLGKYDGLTDPDIHIQNIDVILNYQAVKGGIKCRIFPTTLVEGAMAWYRSLPQGSITSWKDLCKQFTSHFTASRKHPKTEANLEAVRQGPNETLRSYIERFNKEAVQVDVTDDMKKYLIRKNLRDGTKFKEMVAIEKPATWDEILHKAQAYMQFEEETMADAMRHPRAEDNRPPREQGNKNGDRRNGDRRGRDKSREPRGPPSQFTNYTSLLVPREIVLAECAASDFKNAGIRFSKSTPFKPGQDRSRYCAYHKSYGHLTEDCIQLKDAIEILIRNGKLKDYVKRKENPRQEKKREDTPEDEPRASGEKNVASAVWRPEDFYVPKHLNDTYEHPILNEWENFAETMVISGGVFDKHTVGSVKRKFEELITASSGMAVTLGKPRTSSQPLSFYLEELPGGSANSQIPLLVRADMANFDVRRILVDSGSSCDIMYAHLFRTLQLDESHLTPYLGSDLQGFNGATTKPWGYVDLIVTFGHNETAKSIKVKFLVVDCPSLYQCIIGRTAIADLPAVASTAHLKMKYYTDKGQVATLHGDIEAARRCFNAAYKGQSYVGPVPEAKKSKTSSEQPKTSTKPPPPQPPQNVSLVDLDSRHSKQEHKEEKKLRKDNKEADAASRENLRPIPDGDFELILLGEDPSRNLKIGKDVPDLARKQLVACLKDNADLFAWSASEMSGLDPNIACHQLTVDEAASAVVQRRRRQSPEKMEAAEKAVKDLLEANFISEAKYTTWLSNVVLVKKFNGKWRMCVDYTDLNRACPKDAYPLPCIDRLVDNSSGFKLLSFLDAYSGYNQIPMAVADRKKTAFMTESGNYYYNVMPFGLKNAGATYQRMMNKVFRGEIGDMLEVYMDDMIVKSHEEVDHTIHLQKVFEQVRKVNMRFNPEKCTFGIRAGKFLGFYLTERGIEAKPDKCRAFTEFPTPNNKKSIQTLNGMLNALSRFVAKSAQHALPLFKLLRKESPFEWTEECEQTLQHLKKALSESPVLSRPDVGILHEQSLARSRAQIPVNRKNRPGPRHCGEETATLLPRAHSRRPNRPAYQVTSCPTRHGWQDAEVVIGALRIRHPLRKQESTQNPSIGRLRGRNDLLSFIDGRANKWTIFVDGASNATGAGAGIILENEEGILIEVSLALSFPTSNNQAEYEAFLAGLRLAEDVGAKEIKIFTDSQLVASQVLGEYQAKNDNLSEYLALVKERITKFDSVEIQHVPREHNKRADILSKLASTKRKNENKSVIQEILSHPSIQKPTRLLDINAIGDANCWMTPVYNYLAHGTLPNDEKEAATVKRRACSYTLLNNKLYRRGFSIPLLKCADEATADYILREIHEGINSQHLGGRSLARKALRAGYYWPTMQQDAKEHVKKCDKCQRHGDMHLAPPHELKSLSSPWPFTWWGMDILGPFTRGNLRCKYLIVGVDYFTKWVEAEPLPEITSFRILRFFKRDILCRFGIPQAVVTDNGTQFTDKTFRGFLAKINTKHHFTSVEHPQTNGQAEAANRVILRGLRRRLGDAKKQWVEELPHVLWAYRTTPHSTTGETPFRLAYGTEAVIPVEIGEPSRRTEVPLDEEMNDEAMREELDLVEEIRTGASLKEASLKQLVAARHDTKVIKRDFEVGSLVLRRNAKDSHEGKLAANWEGPYRVRGKTDNGAYHLETLQGKEIPRTWNAQKLKQYYS</sequence>
<dbReference type="InterPro" id="IPR012337">
    <property type="entry name" value="RNaseH-like_sf"/>
</dbReference>
<dbReference type="Pfam" id="PF00078">
    <property type="entry name" value="RVT_1"/>
    <property type="match status" value="1"/>
</dbReference>
<gene>
    <name evidence="5" type="ORF">TSUD_381280</name>
</gene>
<feature type="compositionally biased region" description="Basic and acidic residues" evidence="1">
    <location>
        <begin position="1701"/>
        <end position="1731"/>
    </location>
</feature>
<dbReference type="Gene3D" id="3.10.10.10">
    <property type="entry name" value="HIV Type 1 Reverse Transcriptase, subunit A, domain 1"/>
    <property type="match status" value="1"/>
</dbReference>
<dbReference type="Pfam" id="PF13456">
    <property type="entry name" value="RVT_3"/>
    <property type="match status" value="1"/>
</dbReference>
<dbReference type="GO" id="GO:0004523">
    <property type="term" value="F:RNA-DNA hybrid ribonuclease activity"/>
    <property type="evidence" value="ECO:0007669"/>
    <property type="project" value="InterPro"/>
</dbReference>
<evidence type="ECO:0000259" key="4">
    <source>
        <dbReference type="PROSITE" id="PS50994"/>
    </source>
</evidence>
<dbReference type="InterPro" id="IPR036397">
    <property type="entry name" value="RNaseH_sf"/>
</dbReference>
<feature type="domain" description="RNase H type-1" evidence="3">
    <location>
        <begin position="2200"/>
        <end position="2329"/>
    </location>
</feature>
<keyword evidence="6" id="KW-1185">Reference proteome</keyword>
<name>A0A2Z6LST3_TRISU</name>
<dbReference type="CDD" id="cd09279">
    <property type="entry name" value="RNase_HI_like"/>
    <property type="match status" value="1"/>
</dbReference>
<proteinExistence type="predicted"/>
<dbReference type="Gene3D" id="3.30.420.10">
    <property type="entry name" value="Ribonuclease H-like superfamily/Ribonuclease H"/>
    <property type="match status" value="2"/>
</dbReference>
<feature type="region of interest" description="Disordered" evidence="1">
    <location>
        <begin position="628"/>
        <end position="742"/>
    </location>
</feature>
<feature type="compositionally biased region" description="Basic and acidic residues" evidence="1">
    <location>
        <begin position="926"/>
        <end position="962"/>
    </location>
</feature>
<protein>
    <submittedName>
        <fullName evidence="5">Uncharacterized protein</fullName>
    </submittedName>
</protein>
<dbReference type="Pfam" id="PF00665">
    <property type="entry name" value="rve"/>
    <property type="match status" value="1"/>
</dbReference>
<dbReference type="SUPFAM" id="SSF56672">
    <property type="entry name" value="DNA/RNA polymerases"/>
    <property type="match status" value="1"/>
</dbReference>
<evidence type="ECO:0000259" key="2">
    <source>
        <dbReference type="PROSITE" id="PS50878"/>
    </source>
</evidence>
<feature type="domain" description="Reverse transcriptase" evidence="2">
    <location>
        <begin position="1829"/>
        <end position="2008"/>
    </location>
</feature>
<dbReference type="PANTHER" id="PTHR37984">
    <property type="entry name" value="PROTEIN CBG26694"/>
    <property type="match status" value="1"/>
</dbReference>
<dbReference type="GO" id="GO:0015074">
    <property type="term" value="P:DNA integration"/>
    <property type="evidence" value="ECO:0007669"/>
    <property type="project" value="InterPro"/>
</dbReference>
<dbReference type="InterPro" id="IPR001584">
    <property type="entry name" value="Integrase_cat-core"/>
</dbReference>
<dbReference type="PROSITE" id="PS50878">
    <property type="entry name" value="RT_POL"/>
    <property type="match status" value="1"/>
</dbReference>
<evidence type="ECO:0000313" key="5">
    <source>
        <dbReference type="EMBL" id="GAU20036.1"/>
    </source>
</evidence>
<reference evidence="6" key="1">
    <citation type="journal article" date="2017" name="Front. Plant Sci.">
        <title>Climate Clever Clovers: New Paradigm to Reduce the Environmental Footprint of Ruminants by Breeding Low Methanogenic Forages Utilizing Haplotype Variation.</title>
        <authorList>
            <person name="Kaur P."/>
            <person name="Appels R."/>
            <person name="Bayer P.E."/>
            <person name="Keeble-Gagnere G."/>
            <person name="Wang J."/>
            <person name="Hirakawa H."/>
            <person name="Shirasawa K."/>
            <person name="Vercoe P."/>
            <person name="Stefanova K."/>
            <person name="Durmic Z."/>
            <person name="Nichols P."/>
            <person name="Revell C."/>
            <person name="Isobe S.N."/>
            <person name="Edwards D."/>
            <person name="Erskine W."/>
        </authorList>
    </citation>
    <scope>NUCLEOTIDE SEQUENCE [LARGE SCALE GENOMIC DNA]</scope>
    <source>
        <strain evidence="6">cv. Daliak</strain>
    </source>
</reference>
<organism evidence="5 6">
    <name type="scientific">Trifolium subterraneum</name>
    <name type="common">Subterranean clover</name>
    <dbReference type="NCBI Taxonomy" id="3900"/>
    <lineage>
        <taxon>Eukaryota</taxon>
        <taxon>Viridiplantae</taxon>
        <taxon>Streptophyta</taxon>
        <taxon>Embryophyta</taxon>
        <taxon>Tracheophyta</taxon>
        <taxon>Spermatophyta</taxon>
        <taxon>Magnoliopsida</taxon>
        <taxon>eudicotyledons</taxon>
        <taxon>Gunneridae</taxon>
        <taxon>Pentapetalae</taxon>
        <taxon>rosids</taxon>
        <taxon>fabids</taxon>
        <taxon>Fabales</taxon>
        <taxon>Fabaceae</taxon>
        <taxon>Papilionoideae</taxon>
        <taxon>50 kb inversion clade</taxon>
        <taxon>NPAAA clade</taxon>
        <taxon>Hologalegina</taxon>
        <taxon>IRL clade</taxon>
        <taxon>Trifolieae</taxon>
        <taxon>Trifolium</taxon>
    </lineage>
</organism>
<dbReference type="InterPro" id="IPR005174">
    <property type="entry name" value="KIB1-4_b-propeller"/>
</dbReference>
<evidence type="ECO:0000256" key="1">
    <source>
        <dbReference type="SAM" id="MobiDB-lite"/>
    </source>
</evidence>
<feature type="region of interest" description="Disordered" evidence="1">
    <location>
        <begin position="1047"/>
        <end position="1072"/>
    </location>
</feature>
<dbReference type="InterPro" id="IPR043128">
    <property type="entry name" value="Rev_trsase/Diguanyl_cyclase"/>
</dbReference>
<feature type="domain" description="Integrase catalytic" evidence="4">
    <location>
        <begin position="2486"/>
        <end position="2647"/>
    </location>
</feature>
<dbReference type="InterPro" id="IPR002156">
    <property type="entry name" value="RNaseH_domain"/>
</dbReference>
<feature type="region of interest" description="Disordered" evidence="1">
    <location>
        <begin position="1275"/>
        <end position="1320"/>
    </location>
</feature>
<dbReference type="Gene3D" id="1.10.340.70">
    <property type="match status" value="1"/>
</dbReference>
<feature type="region of interest" description="Disordered" evidence="1">
    <location>
        <begin position="1396"/>
        <end position="1423"/>
    </location>
</feature>
<feature type="compositionally biased region" description="Basic and acidic residues" evidence="1">
    <location>
        <begin position="1275"/>
        <end position="1311"/>
    </location>
</feature>
<evidence type="ECO:0000259" key="3">
    <source>
        <dbReference type="PROSITE" id="PS50879"/>
    </source>
</evidence>
<dbReference type="PROSITE" id="PS50879">
    <property type="entry name" value="RNASE_H_1"/>
    <property type="match status" value="1"/>
</dbReference>
<dbReference type="InterPro" id="IPR041588">
    <property type="entry name" value="Integrase_H2C2"/>
</dbReference>
<dbReference type="Gene3D" id="3.30.70.270">
    <property type="match status" value="2"/>
</dbReference>
<dbReference type="EMBL" id="DF973208">
    <property type="protein sequence ID" value="GAU20036.1"/>
    <property type="molecule type" value="Genomic_DNA"/>
</dbReference>
<dbReference type="InterPro" id="IPR000477">
    <property type="entry name" value="RT_dom"/>
</dbReference>
<dbReference type="InterPro" id="IPR050951">
    <property type="entry name" value="Retrovirus_Pol_polyprotein"/>
</dbReference>
<feature type="compositionally biased region" description="Basic and acidic residues" evidence="1">
    <location>
        <begin position="1047"/>
        <end position="1070"/>
    </location>
</feature>
<evidence type="ECO:0000313" key="6">
    <source>
        <dbReference type="Proteomes" id="UP000242715"/>
    </source>
</evidence>
<dbReference type="CDD" id="cd00303">
    <property type="entry name" value="retropepsin_like"/>
    <property type="match status" value="1"/>
</dbReference>
<dbReference type="Pfam" id="PF03478">
    <property type="entry name" value="Beta-prop_KIB1-4"/>
    <property type="match status" value="1"/>
</dbReference>
<dbReference type="CDD" id="cd01647">
    <property type="entry name" value="RT_LTR"/>
    <property type="match status" value="1"/>
</dbReference>
<dbReference type="InterPro" id="IPR043502">
    <property type="entry name" value="DNA/RNA_pol_sf"/>
</dbReference>
<feature type="region of interest" description="Disordered" evidence="1">
    <location>
        <begin position="926"/>
        <end position="971"/>
    </location>
</feature>
<dbReference type="PANTHER" id="PTHR37984:SF5">
    <property type="entry name" value="PROTEIN NYNRIN-LIKE"/>
    <property type="match status" value="1"/>
</dbReference>
<feature type="region of interest" description="Disordered" evidence="1">
    <location>
        <begin position="1666"/>
        <end position="1732"/>
    </location>
</feature>
<dbReference type="Pfam" id="PF17921">
    <property type="entry name" value="Integrase_H2C2"/>
    <property type="match status" value="1"/>
</dbReference>
<dbReference type="OrthoDB" id="1740536at2759"/>
<feature type="compositionally biased region" description="Basic and acidic residues" evidence="1">
    <location>
        <begin position="1396"/>
        <end position="1419"/>
    </location>
</feature>
<feature type="compositionally biased region" description="Basic and acidic residues" evidence="1">
    <location>
        <begin position="712"/>
        <end position="730"/>
    </location>
</feature>
<dbReference type="Proteomes" id="UP000242715">
    <property type="component" value="Unassembled WGS sequence"/>
</dbReference>
<dbReference type="SUPFAM" id="SSF53098">
    <property type="entry name" value="Ribonuclease H-like"/>
    <property type="match status" value="2"/>
</dbReference>
<dbReference type="Pfam" id="PF03732">
    <property type="entry name" value="Retrotrans_gag"/>
    <property type="match status" value="2"/>
</dbReference>